<dbReference type="AlphaFoldDB" id="A0A6I9RPI1"/>
<reference evidence="3" key="1">
    <citation type="submission" date="2025-08" db="UniProtKB">
        <authorList>
            <consortium name="RefSeq"/>
        </authorList>
    </citation>
    <scope>IDENTIFICATION</scope>
</reference>
<name>A0A6I9RPI1_ELAGV</name>
<keyword evidence="2" id="KW-1185">Reference proteome</keyword>
<accession>A0A6I9RPI1</accession>
<dbReference type="Proteomes" id="UP000504607">
    <property type="component" value="Chromosome 9"/>
</dbReference>
<feature type="compositionally biased region" description="Polar residues" evidence="1">
    <location>
        <begin position="478"/>
        <end position="491"/>
    </location>
</feature>
<dbReference type="PANTHER" id="PTHR36071">
    <property type="entry name" value="DNA DOUBLE-STRAND BREAK REPAIR PROTEIN"/>
    <property type="match status" value="1"/>
</dbReference>
<dbReference type="PANTHER" id="PTHR36071:SF1">
    <property type="entry name" value="DNA DOUBLE-STRAND BREAK REPAIR PROTEIN"/>
    <property type="match status" value="1"/>
</dbReference>
<organism evidence="2 3">
    <name type="scientific">Elaeis guineensis var. tenera</name>
    <name type="common">Oil palm</name>
    <dbReference type="NCBI Taxonomy" id="51953"/>
    <lineage>
        <taxon>Eukaryota</taxon>
        <taxon>Viridiplantae</taxon>
        <taxon>Streptophyta</taxon>
        <taxon>Embryophyta</taxon>
        <taxon>Tracheophyta</taxon>
        <taxon>Spermatophyta</taxon>
        <taxon>Magnoliopsida</taxon>
        <taxon>Liliopsida</taxon>
        <taxon>Arecaceae</taxon>
        <taxon>Arecoideae</taxon>
        <taxon>Cocoseae</taxon>
        <taxon>Elaeidinae</taxon>
        <taxon>Elaeis</taxon>
    </lineage>
</organism>
<feature type="region of interest" description="Disordered" evidence="1">
    <location>
        <begin position="468"/>
        <end position="491"/>
    </location>
</feature>
<proteinExistence type="predicted"/>
<sequence>MDVSFQEAKRLWSLLWHKDDLLDKKRRWLLGPVIMSTSESSQKKSKRPKHLTDVYLLESDIRSDEVSSEIVRANVERCFGSYHNGQGTHHVVQDYLQHFGMHNMESNSVNPPSLKTFSVMIDNLNNDALCAVANIVSNNNVSFKKTHPRMRKVIKNYLRRYFTESNFKHNPTVLKKLSDIFRNPCNFQEKHLTLTTPISPPLLSAIYKVLERLGEMPIQDLIAMNRRLKGLAIVPQFPPVLYGSKKDMLLKRVRKRCEDSLSKVKEGDDLPERLAKALSVMLLSLKLKSGSIEMLTSTFYPFPPDIVGLQHGFLNAIWSFPKFRYADLKALKPLVDPEARVPTRRFRISLKNYLKEYLFACDEINIPKEVQSALSFINGTSKRRPCMFSKETREEEVEAVLSVSSQFKQIILDLIPDHSIDDECGVACAGGLGTDESSESDDFELSASDYFSGSDDCEHKQTYDSCSSDEAETFGDSRPNSTPITASGTDSSQLAAAARNTTCSILKDPKLEHNKMAALYPDPEKFLRPNIKNCFHRTASTGDIAVQDICDRTAVFAHGLIGCMLDKFLQFEGRDVDVMTRSYLRGGLSPIDSQGAEVLLNTPKVDLKAQVLIQAVEELLPSFPKRTHKLQFLGMLGR</sequence>
<evidence type="ECO:0000313" key="3">
    <source>
        <dbReference type="RefSeq" id="XP_010930246.1"/>
    </source>
</evidence>
<dbReference type="InParanoid" id="A0A6I9RPI1"/>
<evidence type="ECO:0000313" key="2">
    <source>
        <dbReference type="Proteomes" id="UP000504607"/>
    </source>
</evidence>
<evidence type="ECO:0000256" key="1">
    <source>
        <dbReference type="SAM" id="MobiDB-lite"/>
    </source>
</evidence>
<dbReference type="OrthoDB" id="767974at2759"/>
<protein>
    <submittedName>
        <fullName evidence="3">Uncharacterized protein LOC105051474 isoform X2</fullName>
    </submittedName>
</protein>
<dbReference type="RefSeq" id="XP_010930246.1">
    <property type="nucleotide sequence ID" value="XM_010931944.2"/>
</dbReference>
<gene>
    <name evidence="3" type="primary">LOC105051474</name>
</gene>
<dbReference type="FunCoup" id="A0A6I9RPI1">
    <property type="interactions" value="1805"/>
</dbReference>